<dbReference type="EMBL" id="CP029210">
    <property type="protein sequence ID" value="AWI52382.1"/>
    <property type="molecule type" value="Genomic_DNA"/>
</dbReference>
<proteinExistence type="predicted"/>
<keyword evidence="5" id="KW-0812">Transmembrane</keyword>
<evidence type="ECO:0000256" key="10">
    <source>
        <dbReference type="ARBA" id="ARBA00023237"/>
    </source>
</evidence>
<feature type="signal peptide" evidence="11">
    <location>
        <begin position="1"/>
        <end position="22"/>
    </location>
</feature>
<dbReference type="GO" id="GO:0015288">
    <property type="term" value="F:porin activity"/>
    <property type="evidence" value="ECO:0007669"/>
    <property type="project" value="UniProtKB-KW"/>
</dbReference>
<dbReference type="RefSeq" id="WP_109034381.1">
    <property type="nucleotide sequence ID" value="NZ_CP029210.1"/>
</dbReference>
<keyword evidence="14" id="KW-1185">Reference proteome</keyword>
<dbReference type="InterPro" id="IPR023614">
    <property type="entry name" value="Porin_dom_sf"/>
</dbReference>
<dbReference type="GO" id="GO:0046930">
    <property type="term" value="C:pore complex"/>
    <property type="evidence" value="ECO:0007669"/>
    <property type="project" value="UniProtKB-KW"/>
</dbReference>
<name>A0A2U8FMX0_9BURK</name>
<gene>
    <name evidence="13" type="ORF">DEH84_02270</name>
</gene>
<dbReference type="Pfam" id="PF13609">
    <property type="entry name" value="Porin_4"/>
    <property type="match status" value="1"/>
</dbReference>
<evidence type="ECO:0000256" key="11">
    <source>
        <dbReference type="SAM" id="SignalP"/>
    </source>
</evidence>
<keyword evidence="7" id="KW-0406">Ion transport</keyword>
<evidence type="ECO:0000256" key="7">
    <source>
        <dbReference type="ARBA" id="ARBA00023065"/>
    </source>
</evidence>
<comment type="subunit">
    <text evidence="2">Homotrimer.</text>
</comment>
<dbReference type="KEGG" id="aon:DEH84_02270"/>
<dbReference type="CDD" id="cd00342">
    <property type="entry name" value="gram_neg_porins"/>
    <property type="match status" value="1"/>
</dbReference>
<evidence type="ECO:0000256" key="2">
    <source>
        <dbReference type="ARBA" id="ARBA00011233"/>
    </source>
</evidence>
<evidence type="ECO:0000256" key="6">
    <source>
        <dbReference type="ARBA" id="ARBA00022729"/>
    </source>
</evidence>
<organism evidence="13 14">
    <name type="scientific">Aquabacterium olei</name>
    <dbReference type="NCBI Taxonomy" id="1296669"/>
    <lineage>
        <taxon>Bacteria</taxon>
        <taxon>Pseudomonadati</taxon>
        <taxon>Pseudomonadota</taxon>
        <taxon>Betaproteobacteria</taxon>
        <taxon>Burkholderiales</taxon>
        <taxon>Aquabacterium</taxon>
    </lineage>
</organism>
<evidence type="ECO:0000313" key="13">
    <source>
        <dbReference type="EMBL" id="AWI52382.1"/>
    </source>
</evidence>
<dbReference type="Proteomes" id="UP000244892">
    <property type="component" value="Chromosome"/>
</dbReference>
<sequence length="366" mass="38122">MFAKKTLVALAALAAAAGAAQAQSSLKVYGLVDMGLGSFEGAHEKGESTRTTEVRSGAMTTSFIGFAGVEDLGGGLKAEFTLESFIAVDTGQTLNNNAGNFWGRASNIALSGGFGKVALGQYDNPLFTSGYTYNPFGSSMSFSPTMRHFNYLGTSLQTNIPSAGVGFDTGWVNSITYESPNFSGLSFVGQVALKEGKGAQLKNSYTAAATYAAGPFAATLTYVKGGISNAAGTVIANGGAYTSDEKLWNLGASYDLGVAKLFGQYTSIKEDASTAGAVGARPNNKDKIYQLGVSVPVTDKAAVLASFGQLKNKDTDAGVTTKNEVFSLGYDYTLSKRTDVYGVFSNVRQTALQSGQSLAVGIRHNF</sequence>
<evidence type="ECO:0000259" key="12">
    <source>
        <dbReference type="Pfam" id="PF13609"/>
    </source>
</evidence>
<dbReference type="PANTHER" id="PTHR34501">
    <property type="entry name" value="PROTEIN YDDL-RELATED"/>
    <property type="match status" value="1"/>
</dbReference>
<dbReference type="SUPFAM" id="SSF56935">
    <property type="entry name" value="Porins"/>
    <property type="match status" value="1"/>
</dbReference>
<dbReference type="GO" id="GO:0006811">
    <property type="term" value="P:monoatomic ion transport"/>
    <property type="evidence" value="ECO:0007669"/>
    <property type="project" value="UniProtKB-KW"/>
</dbReference>
<evidence type="ECO:0000256" key="9">
    <source>
        <dbReference type="ARBA" id="ARBA00023136"/>
    </source>
</evidence>
<comment type="subcellular location">
    <subcellularLocation>
        <location evidence="1">Cell outer membrane</location>
        <topology evidence="1">Multi-pass membrane protein</topology>
    </subcellularLocation>
</comment>
<keyword evidence="6 11" id="KW-0732">Signal</keyword>
<accession>A0A2U8FMX0</accession>
<evidence type="ECO:0000256" key="8">
    <source>
        <dbReference type="ARBA" id="ARBA00023114"/>
    </source>
</evidence>
<dbReference type="OrthoDB" id="6975458at2"/>
<dbReference type="InterPro" id="IPR050298">
    <property type="entry name" value="Gram-neg_bact_OMP"/>
</dbReference>
<evidence type="ECO:0000256" key="3">
    <source>
        <dbReference type="ARBA" id="ARBA00022448"/>
    </source>
</evidence>
<keyword evidence="3" id="KW-0813">Transport</keyword>
<evidence type="ECO:0000313" key="14">
    <source>
        <dbReference type="Proteomes" id="UP000244892"/>
    </source>
</evidence>
<dbReference type="Gene3D" id="2.40.160.10">
    <property type="entry name" value="Porin"/>
    <property type="match status" value="1"/>
</dbReference>
<keyword evidence="9" id="KW-0472">Membrane</keyword>
<reference evidence="13 14" key="1">
    <citation type="submission" date="2018-05" db="EMBL/GenBank/DDBJ databases">
        <title>complete genome sequence of Aquabacterium olei NBRC 110486.</title>
        <authorList>
            <person name="Tang B."/>
            <person name="Chang J."/>
            <person name="Zhang L."/>
            <person name="Yang H."/>
        </authorList>
    </citation>
    <scope>NUCLEOTIDE SEQUENCE [LARGE SCALE GENOMIC DNA]</scope>
    <source>
        <strain evidence="13 14">NBRC 110486</strain>
    </source>
</reference>
<dbReference type="GO" id="GO:0009279">
    <property type="term" value="C:cell outer membrane"/>
    <property type="evidence" value="ECO:0007669"/>
    <property type="project" value="UniProtKB-SubCell"/>
</dbReference>
<dbReference type="AlphaFoldDB" id="A0A2U8FMX0"/>
<feature type="chain" id="PRO_5015869295" evidence="11">
    <location>
        <begin position="23"/>
        <end position="366"/>
    </location>
</feature>
<evidence type="ECO:0000256" key="1">
    <source>
        <dbReference type="ARBA" id="ARBA00004571"/>
    </source>
</evidence>
<keyword evidence="8" id="KW-0626">Porin</keyword>
<keyword evidence="4" id="KW-1134">Transmembrane beta strand</keyword>
<dbReference type="InterPro" id="IPR033900">
    <property type="entry name" value="Gram_neg_porin_domain"/>
</dbReference>
<keyword evidence="10" id="KW-0998">Cell outer membrane</keyword>
<feature type="domain" description="Porin" evidence="12">
    <location>
        <begin position="9"/>
        <end position="350"/>
    </location>
</feature>
<evidence type="ECO:0000256" key="4">
    <source>
        <dbReference type="ARBA" id="ARBA00022452"/>
    </source>
</evidence>
<protein>
    <submittedName>
        <fullName evidence="13">Porin</fullName>
    </submittedName>
</protein>
<dbReference type="PANTHER" id="PTHR34501:SF9">
    <property type="entry name" value="MAJOR OUTER MEMBRANE PROTEIN P.IA"/>
    <property type="match status" value="1"/>
</dbReference>
<evidence type="ECO:0000256" key="5">
    <source>
        <dbReference type="ARBA" id="ARBA00022692"/>
    </source>
</evidence>